<dbReference type="PANTHER" id="PTHR21859:SF12">
    <property type="entry name" value="SPERMATOGENESIS-ASSOCIATED PROTEIN 31D1"/>
    <property type="match status" value="1"/>
</dbReference>
<evidence type="ECO:0000256" key="3">
    <source>
        <dbReference type="ARBA" id="ARBA00022989"/>
    </source>
</evidence>
<proteinExistence type="inferred from homology"/>
<dbReference type="InterPro" id="IPR039509">
    <property type="entry name" value="SPATA31"/>
</dbReference>
<dbReference type="Pfam" id="PF14650">
    <property type="entry name" value="FAM75"/>
    <property type="match status" value="1"/>
</dbReference>
<comment type="similarity">
    <text evidence="5">Belongs to the SPATA31 family.</text>
</comment>
<evidence type="ECO:0000256" key="4">
    <source>
        <dbReference type="ARBA" id="ARBA00023136"/>
    </source>
</evidence>
<reference evidence="10" key="1">
    <citation type="submission" date="2025-08" db="UniProtKB">
        <authorList>
            <consortium name="RefSeq"/>
        </authorList>
    </citation>
    <scope>IDENTIFICATION</scope>
    <source>
        <tissue evidence="10">Spleen</tissue>
    </source>
</reference>
<name>A0A9B0T0M6_CHRAS</name>
<evidence type="ECO:0000259" key="7">
    <source>
        <dbReference type="Pfam" id="PF14650"/>
    </source>
</evidence>
<evidence type="ECO:0000259" key="8">
    <source>
        <dbReference type="Pfam" id="PF15371"/>
    </source>
</evidence>
<comment type="subcellular location">
    <subcellularLocation>
        <location evidence="1">Membrane</location>
        <topology evidence="1">Single-pass membrane protein</topology>
    </subcellularLocation>
</comment>
<feature type="domain" description="SPATA31-like" evidence="8">
    <location>
        <begin position="12"/>
        <end position="88"/>
    </location>
</feature>
<protein>
    <submittedName>
        <fullName evidence="10">Spermatogenesis-associated protein 31D1-like</fullName>
    </submittedName>
</protein>
<dbReference type="InterPro" id="IPR027970">
    <property type="entry name" value="SPATA31-like"/>
</dbReference>
<sequence>MTYRYLCLLVSSSCRNYQGEVKEARKLLTCLKSPLGHHSDTSRFRQMLCPDPSCEVCNRATAEVSRLLFGEPMEDAAVPCASSMASTTSTSESSYMLASSEEPLENPIPVSLPESAVSLPSTTPLVDMKSSSPSCDSLPPEPIDSTFSREHFPSQPPISLPFQLHQTQKVDHVLQADSDLSLNTIFSLDDALPQGMNPSPDLSCDKFRYHCTPSTPTTSPPPECTLTVTQSTLTSNSQKHVPENLTATSTGGLAPCLPRVRGTNLSLVSSPEFWCPTDTKNLIPSTLTKQDSKPELSTLYTSAVSFGANIGTHSVEAGDFSFLSPEVLDLLERQVKKRSNFLSRAEKLQIHQELYPNHVHQKYIQLFWGLPSLHSESLVSSILVSSGCSSAFVYFNQNPVETEDTVFPLLSHPLPLSFPETQPHILPQTSPQSQHLPPTPVQIQAHFQPQHPPPPGLIRNSGVSLDRPQNEAQSCSEEQIHDLEWHVLKKQLEGLWGVPMVVKNAQEVFCPPAPNFHQHHRPYKAPPLISVLPGEFPLDSKVQTLLERHLRKRLIQQRWGLPRRILESLALMKAPEEYPEVSNTKNTYGLSWIHKFKTWDNREVNDGVRDFYGRSLENLHVRKDKKKSQSHNSEDGTHLRTTVSNKHGPELPTIQTMMESKHKDKRTSTDTRQIHHGNVISQKNLKHSPMPSRSWDIIKTKNSQPSHTIRTTEQGHSYTQIKNMSSGKPETNVTKTSRTPRTSVQHNVAPTGSLWNDTTSHSQNVPNRYMGSPQVLYAHMEGSGVSMVQQELWVPKVTLGMCHDKNLPKAAQTMNPQKQRGMIQEGSSILTAFKRIYFCGIYVVHSKIRNEDGGFPTLAAFRTFTEVVDWSSSQMSPVVVKDPSKSHSSWVKTTATSSMITVLIPALHLREV</sequence>
<evidence type="ECO:0000313" key="10">
    <source>
        <dbReference type="RefSeq" id="XP_006835075.1"/>
    </source>
</evidence>
<dbReference type="Pfam" id="PF15371">
    <property type="entry name" value="DUF4599"/>
    <property type="match status" value="1"/>
</dbReference>
<feature type="compositionally biased region" description="Basic and acidic residues" evidence="6">
    <location>
        <begin position="659"/>
        <end position="671"/>
    </location>
</feature>
<dbReference type="RefSeq" id="XP_006835075.1">
    <property type="nucleotide sequence ID" value="XM_006835012.1"/>
</dbReference>
<feature type="region of interest" description="Disordered" evidence="6">
    <location>
        <begin position="721"/>
        <end position="760"/>
    </location>
</feature>
<organism evidence="9 10">
    <name type="scientific">Chrysochloris asiatica</name>
    <name type="common">Cape golden mole</name>
    <dbReference type="NCBI Taxonomy" id="185453"/>
    <lineage>
        <taxon>Eukaryota</taxon>
        <taxon>Metazoa</taxon>
        <taxon>Chordata</taxon>
        <taxon>Craniata</taxon>
        <taxon>Vertebrata</taxon>
        <taxon>Euteleostomi</taxon>
        <taxon>Mammalia</taxon>
        <taxon>Eutheria</taxon>
        <taxon>Afrotheria</taxon>
        <taxon>Chrysochloridae</taxon>
        <taxon>Chrysochlorinae</taxon>
        <taxon>Chrysochloris</taxon>
    </lineage>
</organism>
<dbReference type="Proteomes" id="UP000504623">
    <property type="component" value="Unplaced"/>
</dbReference>
<feature type="domain" description="SPATA31" evidence="7">
    <location>
        <begin position="356"/>
        <end position="638"/>
    </location>
</feature>
<dbReference type="PANTHER" id="PTHR21859">
    <property type="entry name" value="ACROSOME-SPECIFIC PROTEIN"/>
    <property type="match status" value="1"/>
</dbReference>
<dbReference type="OrthoDB" id="9616581at2759"/>
<evidence type="ECO:0000256" key="1">
    <source>
        <dbReference type="ARBA" id="ARBA00004167"/>
    </source>
</evidence>
<feature type="region of interest" description="Disordered" evidence="6">
    <location>
        <begin position="622"/>
        <end position="671"/>
    </location>
</feature>
<accession>A0A9B0T0M6</accession>
<keyword evidence="9" id="KW-1185">Reference proteome</keyword>
<dbReference type="AlphaFoldDB" id="A0A9B0T0M6"/>
<dbReference type="GO" id="GO:0016020">
    <property type="term" value="C:membrane"/>
    <property type="evidence" value="ECO:0007669"/>
    <property type="project" value="UniProtKB-SubCell"/>
</dbReference>
<dbReference type="GeneID" id="102816281"/>
<evidence type="ECO:0000256" key="2">
    <source>
        <dbReference type="ARBA" id="ARBA00022692"/>
    </source>
</evidence>
<gene>
    <name evidence="10" type="primary">LOC102816281</name>
</gene>
<evidence type="ECO:0000256" key="5">
    <source>
        <dbReference type="ARBA" id="ARBA00035009"/>
    </source>
</evidence>
<keyword evidence="2" id="KW-0812">Transmembrane</keyword>
<evidence type="ECO:0000313" key="9">
    <source>
        <dbReference type="Proteomes" id="UP000504623"/>
    </source>
</evidence>
<keyword evidence="3" id="KW-1133">Transmembrane helix</keyword>
<evidence type="ECO:0000256" key="6">
    <source>
        <dbReference type="SAM" id="MobiDB-lite"/>
    </source>
</evidence>
<keyword evidence="4" id="KW-0472">Membrane</keyword>